<comment type="caution">
    <text evidence="5">The sequence shown here is derived from an EMBL/GenBank/DDBJ whole genome shotgun (WGS) entry which is preliminary data.</text>
</comment>
<name>A0A8J1XMC6_OWEFU</name>
<protein>
    <submittedName>
        <fullName evidence="5">Uncharacterized protein</fullName>
    </submittedName>
</protein>
<dbReference type="OrthoDB" id="422206at2759"/>
<dbReference type="InterPro" id="IPR036259">
    <property type="entry name" value="MFS_trans_sf"/>
</dbReference>
<reference evidence="5" key="1">
    <citation type="submission" date="2022-03" db="EMBL/GenBank/DDBJ databases">
        <authorList>
            <person name="Martin C."/>
        </authorList>
    </citation>
    <scope>NUCLEOTIDE SEQUENCE</scope>
</reference>
<dbReference type="AlphaFoldDB" id="A0A8J1XMC6"/>
<keyword evidence="3" id="KW-1133">Transmembrane helix</keyword>
<organism evidence="5 6">
    <name type="scientific">Owenia fusiformis</name>
    <name type="common">Polychaete worm</name>
    <dbReference type="NCBI Taxonomy" id="6347"/>
    <lineage>
        <taxon>Eukaryota</taxon>
        <taxon>Metazoa</taxon>
        <taxon>Spiralia</taxon>
        <taxon>Lophotrochozoa</taxon>
        <taxon>Annelida</taxon>
        <taxon>Polychaeta</taxon>
        <taxon>Sedentaria</taxon>
        <taxon>Canalipalpata</taxon>
        <taxon>Sabellida</taxon>
        <taxon>Oweniida</taxon>
        <taxon>Oweniidae</taxon>
        <taxon>Owenia</taxon>
    </lineage>
</organism>
<evidence type="ECO:0000256" key="3">
    <source>
        <dbReference type="ARBA" id="ARBA00022989"/>
    </source>
</evidence>
<evidence type="ECO:0000313" key="6">
    <source>
        <dbReference type="Proteomes" id="UP000749559"/>
    </source>
</evidence>
<accession>A0A8J1XMC6</accession>
<dbReference type="InterPro" id="IPR049680">
    <property type="entry name" value="FLVCR1-2_SLC49-like"/>
</dbReference>
<dbReference type="PANTHER" id="PTHR10924:SF27">
    <property type="entry name" value="SOLUTE CARRIER FAMILY 49 MEMBER 4"/>
    <property type="match status" value="1"/>
</dbReference>
<gene>
    <name evidence="5" type="ORF">OFUS_LOCUS5213</name>
</gene>
<keyword evidence="4" id="KW-0472">Membrane</keyword>
<evidence type="ECO:0000313" key="5">
    <source>
        <dbReference type="EMBL" id="CAH1778276.1"/>
    </source>
</evidence>
<keyword evidence="6" id="KW-1185">Reference proteome</keyword>
<dbReference type="GO" id="GO:0016020">
    <property type="term" value="C:membrane"/>
    <property type="evidence" value="ECO:0007669"/>
    <property type="project" value="UniProtKB-SubCell"/>
</dbReference>
<dbReference type="GO" id="GO:0022857">
    <property type="term" value="F:transmembrane transporter activity"/>
    <property type="evidence" value="ECO:0007669"/>
    <property type="project" value="InterPro"/>
</dbReference>
<proteinExistence type="predicted"/>
<dbReference type="SUPFAM" id="SSF103473">
    <property type="entry name" value="MFS general substrate transporter"/>
    <property type="match status" value="1"/>
</dbReference>
<sequence>MERNTSSIQNNEETPLLTSTLMSTTPKVYKRRWYILAVFSGLTLIQAGVWNSWGPIADTSSFVYGWKHSDIALLLNWGPIGFFIAAVPSFWLLDVAGLRWSAVLGSIFVCLGTGIRCLALDLRPMQPWLIHVGQALNALAGPLLFAGPVVVSAVWFPIHEQTRAVAIGTTAGTVGMAMSFILGPLLVRDIAVCNQTSIPKHQSLGAIYRDPQYDFIDNSTSPVCPIVNRTDLTGARKDIQKLMYIEWCYSGVLLLLALLYFPKQPPTPPSIAAGTQRTNFTQGLKAIVKNKKFWLIALPYGLPMGFYGVWSNFIDAILEPLNIQQEEAGWIGFWAIVGGSVTSLIVGSLLDYFKHRLKHVTVGIYIGALVSTVWLILICREVLPFSKVCLYIAAILSGGLVNTPPPLLYELACQNSYPIGEGVTSGMMAIVYNIAAMTFLLIMMVPSMDTSWLNFGLLGCVCLAVPLLLILRESFNRLDLDERAPGTPKSGKSGPLVPTV</sequence>
<dbReference type="InterPro" id="IPR011701">
    <property type="entry name" value="MFS"/>
</dbReference>
<dbReference type="EMBL" id="CAIIXF020000002">
    <property type="protein sequence ID" value="CAH1778276.1"/>
    <property type="molecule type" value="Genomic_DNA"/>
</dbReference>
<evidence type="ECO:0000256" key="1">
    <source>
        <dbReference type="ARBA" id="ARBA00004141"/>
    </source>
</evidence>
<dbReference type="Proteomes" id="UP000749559">
    <property type="component" value="Unassembled WGS sequence"/>
</dbReference>
<evidence type="ECO:0000256" key="4">
    <source>
        <dbReference type="ARBA" id="ARBA00023136"/>
    </source>
</evidence>
<dbReference type="Pfam" id="PF07690">
    <property type="entry name" value="MFS_1"/>
    <property type="match status" value="2"/>
</dbReference>
<comment type="subcellular location">
    <subcellularLocation>
        <location evidence="1">Membrane</location>
        <topology evidence="1">Multi-pass membrane protein</topology>
    </subcellularLocation>
</comment>
<evidence type="ECO:0000256" key="2">
    <source>
        <dbReference type="ARBA" id="ARBA00022692"/>
    </source>
</evidence>
<dbReference type="PANTHER" id="PTHR10924">
    <property type="entry name" value="MAJOR FACILITATOR SUPERFAMILY PROTEIN-RELATED"/>
    <property type="match status" value="1"/>
</dbReference>
<dbReference type="Gene3D" id="1.20.1250.20">
    <property type="entry name" value="MFS general substrate transporter like domains"/>
    <property type="match status" value="2"/>
</dbReference>
<keyword evidence="2" id="KW-0812">Transmembrane</keyword>